<protein>
    <submittedName>
        <fullName evidence="1">Uncharacterized protein</fullName>
    </submittedName>
</protein>
<dbReference type="AlphaFoldDB" id="A0A9D2VMR5"/>
<proteinExistence type="predicted"/>
<gene>
    <name evidence="1" type="ORF">K8V16_11775</name>
</gene>
<dbReference type="Proteomes" id="UP000789325">
    <property type="component" value="Unassembled WGS sequence"/>
</dbReference>
<accession>A0A9D2VMR5</accession>
<sequence length="65" mass="7367">MMGFKIKYTYPDGETEIEDEVYDTEQQAVWAAEDGVNGFATGAEILDDMGEDFMEGSLEYEIIEE</sequence>
<name>A0A9D2VMR5_9ACTN</name>
<comment type="caution">
    <text evidence="1">The sequence shown here is derived from an EMBL/GenBank/DDBJ whole genome shotgun (WGS) entry which is preliminary data.</text>
</comment>
<reference evidence="1" key="1">
    <citation type="journal article" date="2021" name="PeerJ">
        <title>Extensive microbial diversity within the chicken gut microbiome revealed by metagenomics and culture.</title>
        <authorList>
            <person name="Gilroy R."/>
            <person name="Ravi A."/>
            <person name="Getino M."/>
            <person name="Pursley I."/>
            <person name="Horton D.L."/>
            <person name="Alikhan N.F."/>
            <person name="Baker D."/>
            <person name="Gharbi K."/>
            <person name="Hall N."/>
            <person name="Watson M."/>
            <person name="Adriaenssens E.M."/>
            <person name="Foster-Nyarko E."/>
            <person name="Jarju S."/>
            <person name="Secka A."/>
            <person name="Antonio M."/>
            <person name="Oren A."/>
            <person name="Chaudhuri R.R."/>
            <person name="La Ragione R."/>
            <person name="Hildebrand F."/>
            <person name="Pallen M.J."/>
        </authorList>
    </citation>
    <scope>NUCLEOTIDE SEQUENCE</scope>
    <source>
        <strain evidence="1">USAMLcec12-2067</strain>
    </source>
</reference>
<reference evidence="1" key="2">
    <citation type="submission" date="2021-09" db="EMBL/GenBank/DDBJ databases">
        <authorList>
            <person name="Gilroy R."/>
        </authorList>
    </citation>
    <scope>NUCLEOTIDE SEQUENCE</scope>
    <source>
        <strain evidence="1">USAMLcec12-2067</strain>
    </source>
</reference>
<dbReference type="EMBL" id="DYZL01000238">
    <property type="protein sequence ID" value="HJH44456.1"/>
    <property type="molecule type" value="Genomic_DNA"/>
</dbReference>
<evidence type="ECO:0000313" key="2">
    <source>
        <dbReference type="Proteomes" id="UP000789325"/>
    </source>
</evidence>
<evidence type="ECO:0000313" key="1">
    <source>
        <dbReference type="EMBL" id="HJH44456.1"/>
    </source>
</evidence>
<organism evidence="1 2">
    <name type="scientific">Rubneribacter badeniensis</name>
    <dbReference type="NCBI Taxonomy" id="2070688"/>
    <lineage>
        <taxon>Bacteria</taxon>
        <taxon>Bacillati</taxon>
        <taxon>Actinomycetota</taxon>
        <taxon>Coriobacteriia</taxon>
        <taxon>Eggerthellales</taxon>
        <taxon>Eggerthellaceae</taxon>
        <taxon>Rubneribacter</taxon>
    </lineage>
</organism>